<gene>
    <name evidence="2" type="ORF">BJ998_007539</name>
</gene>
<dbReference type="AlphaFoldDB" id="A0A7W9KQ25"/>
<name>A0A7W9KQ25_9PSEU</name>
<feature type="region of interest" description="Disordered" evidence="1">
    <location>
        <begin position="1"/>
        <end position="41"/>
    </location>
</feature>
<dbReference type="Proteomes" id="UP000585638">
    <property type="component" value="Unassembled WGS sequence"/>
</dbReference>
<evidence type="ECO:0000256" key="1">
    <source>
        <dbReference type="SAM" id="MobiDB-lite"/>
    </source>
</evidence>
<comment type="caution">
    <text evidence="2">The sequence shown here is derived from an EMBL/GenBank/DDBJ whole genome shotgun (WGS) entry which is preliminary data.</text>
</comment>
<organism evidence="2 3">
    <name type="scientific">Kutzneria kofuensis</name>
    <dbReference type="NCBI Taxonomy" id="103725"/>
    <lineage>
        <taxon>Bacteria</taxon>
        <taxon>Bacillati</taxon>
        <taxon>Actinomycetota</taxon>
        <taxon>Actinomycetes</taxon>
        <taxon>Pseudonocardiales</taxon>
        <taxon>Pseudonocardiaceae</taxon>
        <taxon>Kutzneria</taxon>
    </lineage>
</organism>
<evidence type="ECO:0000313" key="3">
    <source>
        <dbReference type="Proteomes" id="UP000585638"/>
    </source>
</evidence>
<accession>A0A7W9KQ25</accession>
<keyword evidence="3" id="KW-1185">Reference proteome</keyword>
<evidence type="ECO:0000313" key="2">
    <source>
        <dbReference type="EMBL" id="MBB5896343.1"/>
    </source>
</evidence>
<proteinExistence type="predicted"/>
<dbReference type="EMBL" id="JACHIR010000001">
    <property type="protein sequence ID" value="MBB5896343.1"/>
    <property type="molecule type" value="Genomic_DNA"/>
</dbReference>
<protein>
    <submittedName>
        <fullName evidence="2">Uncharacterized protein</fullName>
    </submittedName>
</protein>
<dbReference type="RefSeq" id="WP_184868012.1">
    <property type="nucleotide sequence ID" value="NZ_BAAAWY010000101.1"/>
</dbReference>
<sequence>MADPLGLADVEPAAGETLPGLMDRLTETRRTPHVRGSSEDEALDDEFVARLAEVARGDVIYLTPAVEPKPAVFDRSRGGARTASRVVGSAVEQAGLGIARCVLRRVGQE</sequence>
<reference evidence="2 3" key="1">
    <citation type="submission" date="2020-08" db="EMBL/GenBank/DDBJ databases">
        <title>Sequencing the genomes of 1000 actinobacteria strains.</title>
        <authorList>
            <person name="Klenk H.-P."/>
        </authorList>
    </citation>
    <scope>NUCLEOTIDE SEQUENCE [LARGE SCALE GENOMIC DNA]</scope>
    <source>
        <strain evidence="2 3">DSM 43851</strain>
    </source>
</reference>